<protein>
    <submittedName>
        <fullName evidence="3">Exocyst complex component 2</fullName>
    </submittedName>
</protein>
<evidence type="ECO:0000313" key="3">
    <source>
        <dbReference type="EMBL" id="KAK7079374.1"/>
    </source>
</evidence>
<keyword evidence="4" id="KW-1185">Reference proteome</keyword>
<accession>A0AAN9A9Q9</accession>
<feature type="domain" description="Exocyst complex component EXOC2/Sec5 N-terminal" evidence="2">
    <location>
        <begin position="2"/>
        <end position="78"/>
    </location>
</feature>
<dbReference type="InterPro" id="IPR039481">
    <property type="entry name" value="EXOC2/Sec5_N_dom"/>
</dbReference>
<dbReference type="EMBL" id="JAXCGZ010007259">
    <property type="protein sequence ID" value="KAK7079374.1"/>
    <property type="molecule type" value="Genomic_DNA"/>
</dbReference>
<comment type="caution">
    <text evidence="3">The sequence shown here is derived from an EMBL/GenBank/DDBJ whole genome shotgun (WGS) entry which is preliminary data.</text>
</comment>
<dbReference type="AlphaFoldDB" id="A0AAN9A9Q9"/>
<organism evidence="3 4">
    <name type="scientific">Halocaridina rubra</name>
    <name type="common">Hawaiian red shrimp</name>
    <dbReference type="NCBI Taxonomy" id="373956"/>
    <lineage>
        <taxon>Eukaryota</taxon>
        <taxon>Metazoa</taxon>
        <taxon>Ecdysozoa</taxon>
        <taxon>Arthropoda</taxon>
        <taxon>Crustacea</taxon>
        <taxon>Multicrustacea</taxon>
        <taxon>Malacostraca</taxon>
        <taxon>Eumalacostraca</taxon>
        <taxon>Eucarida</taxon>
        <taxon>Decapoda</taxon>
        <taxon>Pleocyemata</taxon>
        <taxon>Caridea</taxon>
        <taxon>Atyoidea</taxon>
        <taxon>Atyidae</taxon>
        <taxon>Halocaridina</taxon>
    </lineage>
</organism>
<reference evidence="3 4" key="1">
    <citation type="submission" date="2023-11" db="EMBL/GenBank/DDBJ databases">
        <title>Halocaridina rubra genome assembly.</title>
        <authorList>
            <person name="Smith C."/>
        </authorList>
    </citation>
    <scope>NUCLEOTIDE SEQUENCE [LARGE SCALE GENOMIC DNA]</scope>
    <source>
        <strain evidence="3">EP-1</strain>
        <tissue evidence="3">Whole</tissue>
    </source>
</reference>
<gene>
    <name evidence="3" type="primary">EXOC2_1</name>
    <name evidence="3" type="ORF">SK128_014501</name>
</gene>
<proteinExistence type="predicted"/>
<evidence type="ECO:0000259" key="2">
    <source>
        <dbReference type="Pfam" id="PF15469"/>
    </source>
</evidence>
<keyword evidence="1" id="KW-0813">Transport</keyword>
<dbReference type="Pfam" id="PF15469">
    <property type="entry name" value="Sec5"/>
    <property type="match status" value="1"/>
</dbReference>
<dbReference type="Proteomes" id="UP001381693">
    <property type="component" value="Unassembled WGS sequence"/>
</dbReference>
<sequence length="94" mass="10514">MSRLMTCISQWSKFGGLQAHIDLTALTTVLQNHLSQSARTSFQEAQEILPKLGAPELRVKDGVLRDFRSKMHFLLACFLEVEPLSDNTTSHSLA</sequence>
<evidence type="ECO:0000313" key="4">
    <source>
        <dbReference type="Proteomes" id="UP001381693"/>
    </source>
</evidence>
<evidence type="ECO:0000256" key="1">
    <source>
        <dbReference type="ARBA" id="ARBA00022448"/>
    </source>
</evidence>
<name>A0AAN9A9Q9_HALRR</name>